<reference evidence="1 4" key="1">
    <citation type="journal article" date="2015" name="Genome Announc.">
        <title>Complete Genome Sequence of the Nitrogen-Fixing and Solvent-Producing Clostridium pasteurianum DSM 525.</title>
        <authorList>
            <person name="Poehlein A."/>
            <person name="Grosse-Honebrink A."/>
            <person name="Zhang Y."/>
            <person name="Minton N.P."/>
            <person name="Daniel R."/>
        </authorList>
    </citation>
    <scope>NUCLEOTIDE SEQUENCE [LARGE SCALE GENOMIC DNA]</scope>
    <source>
        <strain evidence="1">DSM 525</strain>
        <strain evidence="4">DSM 525 / ATCC 6013</strain>
    </source>
</reference>
<dbReference type="InterPro" id="IPR005370">
    <property type="entry name" value="UPF0180"/>
</dbReference>
<dbReference type="KEGG" id="cpae:CPAST_c19420"/>
<reference evidence="2" key="2">
    <citation type="submission" date="2015-10" db="EMBL/GenBank/DDBJ databases">
        <title>Improved Draft Genome Sequence of Clostridium pasteurianum Strain ATCC 6013 (DSM 525) Using a Hybrid Next-Generation Sequencing Approach.</title>
        <authorList>
            <person name="Pyne M.E."/>
            <person name="Utturkar S.M."/>
            <person name="Brown S.D."/>
            <person name="Moo-Young M."/>
            <person name="Chung D.A."/>
            <person name="Chou P.C."/>
        </authorList>
    </citation>
    <scope>NUCLEOTIDE SEQUENCE</scope>
    <source>
        <strain evidence="2">ATCC 6013</strain>
    </source>
</reference>
<protein>
    <submittedName>
        <fullName evidence="1">Uncharacterized protein</fullName>
    </submittedName>
</protein>
<organism evidence="1 4">
    <name type="scientific">Clostridium pasteurianum DSM 525 = ATCC 6013</name>
    <dbReference type="NCBI Taxonomy" id="1262449"/>
    <lineage>
        <taxon>Bacteria</taxon>
        <taxon>Bacillati</taxon>
        <taxon>Bacillota</taxon>
        <taxon>Clostridia</taxon>
        <taxon>Eubacteriales</taxon>
        <taxon>Clostridiaceae</taxon>
        <taxon>Clostridium</taxon>
    </lineage>
</organism>
<dbReference type="EMBL" id="CP009268">
    <property type="protein sequence ID" value="AJA52000.1"/>
    <property type="molecule type" value="Genomic_DNA"/>
</dbReference>
<dbReference type="Pfam" id="PF03698">
    <property type="entry name" value="UPF0180"/>
    <property type="match status" value="1"/>
</dbReference>
<dbReference type="EMBL" id="JPGY02000001">
    <property type="protein sequence ID" value="KRU11990.1"/>
    <property type="molecule type" value="Genomic_DNA"/>
</dbReference>
<proteinExistence type="predicted"/>
<gene>
    <name evidence="1" type="ORF">CLPA_c19420</name>
    <name evidence="2" type="ORF">CP6013_01237</name>
</gene>
<dbReference type="eggNOG" id="ENOG50309CI">
    <property type="taxonomic scope" value="Bacteria"/>
</dbReference>
<dbReference type="Proteomes" id="UP000030905">
    <property type="component" value="Chromosome"/>
</dbReference>
<reference evidence="2 3" key="3">
    <citation type="journal article" name="Genome Announc.">
        <title>Improved Draft Genome Sequence of Clostridium pasteurianum Strain ATCC 6013 (DSM 525) Using a Hybrid Next-Generation Sequencing Approach.</title>
        <authorList>
            <person name="Pyne M.E."/>
            <person name="Utturkar S."/>
            <person name="Brown S.D."/>
            <person name="Moo-Young M."/>
            <person name="Chung D.A."/>
            <person name="Chou C.P."/>
        </authorList>
    </citation>
    <scope>NUCLEOTIDE SEQUENCE [LARGE SCALE GENOMIC DNA]</scope>
    <source>
        <strain evidence="2 3">ATCC 6013</strain>
    </source>
</reference>
<accession>A0A0H3J4S9</accession>
<evidence type="ECO:0000313" key="3">
    <source>
        <dbReference type="Proteomes" id="UP000028042"/>
    </source>
</evidence>
<dbReference type="AlphaFoldDB" id="A0A0H3J4S9"/>
<dbReference type="RefSeq" id="WP_003444307.1">
    <property type="nucleotide sequence ID" value="NZ_ANZB01000004.1"/>
</dbReference>
<name>A0A0H3J4S9_CLOPA</name>
<sequence length="85" mass="9481">MIRTIGVEKGLTNVEDFLRSRGYNTKEFETSQINDNSFLNSVDFIVSTGGNENFIGIENSSTKVPVISAEGRTPENIEKQIIRGR</sequence>
<dbReference type="PATRIC" id="fig|1262449.3.peg.1780"/>
<evidence type="ECO:0000313" key="2">
    <source>
        <dbReference type="EMBL" id="KRU11990.1"/>
    </source>
</evidence>
<dbReference type="Proteomes" id="UP000028042">
    <property type="component" value="Unassembled WGS sequence"/>
</dbReference>
<evidence type="ECO:0000313" key="4">
    <source>
        <dbReference type="Proteomes" id="UP000030905"/>
    </source>
</evidence>
<evidence type="ECO:0000313" key="1">
    <source>
        <dbReference type="EMBL" id="AJA52000.1"/>
    </source>
</evidence>
<keyword evidence="4" id="KW-1185">Reference proteome</keyword>
<dbReference type="GeneID" id="93074099"/>
<dbReference type="KEGG" id="cpat:CLPA_c19420"/>